<keyword evidence="5" id="KW-0571">Peptide transport</keyword>
<dbReference type="InterPro" id="IPR036259">
    <property type="entry name" value="MFS_trans_sf"/>
</dbReference>
<dbReference type="NCBIfam" id="TIGR00924">
    <property type="entry name" value="yjdL_sub1_fam"/>
    <property type="match status" value="1"/>
</dbReference>
<proteinExistence type="predicted"/>
<evidence type="ECO:0000313" key="10">
    <source>
        <dbReference type="Proteomes" id="UP000445000"/>
    </source>
</evidence>
<evidence type="ECO:0000256" key="8">
    <source>
        <dbReference type="SAM" id="Phobius"/>
    </source>
</evidence>
<dbReference type="PANTHER" id="PTHR23517">
    <property type="entry name" value="RESISTANCE PROTEIN MDTM, PUTATIVE-RELATED-RELATED"/>
    <property type="match status" value="1"/>
</dbReference>
<sequence length="492" mass="52912">MNQSIERDSTHGPQIFGHPRGLMTLFATEAFERFTYYGMRAILILFMTAAIADGGLGLDDRTASAIYGLYISGTYLLSLLGGWIADRLIGQQRAVVWGGVMIMLGNGCLATGNTQLFFIGLMVIVLGVGLLKPNISAIVAQLYPEGGSRRDAGFSIFYMGINVGATLGSLLVPMAAEAFGWNAGFALPAIGMLIGLVQFQVTKHYLGTSGVVPMGEPATWTPIVGFMVVLVAVMAAVLLGMVQLDPLAVSKALNWALVALAAGFFGYLLFAAGLQLDERKRVVAMIALFIACAMFWAGFEQAGASFNLFAERHTDRVMFGWELPAGTLQAVNPAFIIIFAPVFAAIWVNLGRRNLDPSAPAKFAIGLILMGFGFLVMFLAARYVVAGEKVLPTWLMLTYLLHTFGELCLSPVGLSSMTKLAPPRFVGQVMGLWFLATALGNNLAGQFAGEIDPNNLPGMPGQFLYLFWWGFIAGVVLLVLTPFIRKMMAGVK</sequence>
<feature type="transmembrane region" description="Helical" evidence="8">
    <location>
        <begin position="282"/>
        <end position="299"/>
    </location>
</feature>
<dbReference type="PANTHER" id="PTHR23517:SF15">
    <property type="entry name" value="PROTON-DEPENDENT OLIGOPEPTIDE FAMILY TRANSPORT PROTEIN"/>
    <property type="match status" value="1"/>
</dbReference>
<name>A0A829Y580_9GAMM</name>
<feature type="transmembrane region" description="Helical" evidence="8">
    <location>
        <begin position="152"/>
        <end position="172"/>
    </location>
</feature>
<accession>A0A829Y580</accession>
<dbReference type="InterPro" id="IPR005279">
    <property type="entry name" value="Dipep/tripep_permease"/>
</dbReference>
<dbReference type="CDD" id="cd17346">
    <property type="entry name" value="MFS_DtpA_like"/>
    <property type="match status" value="1"/>
</dbReference>
<dbReference type="GO" id="GO:0005886">
    <property type="term" value="C:plasma membrane"/>
    <property type="evidence" value="ECO:0007669"/>
    <property type="project" value="UniProtKB-SubCell"/>
</dbReference>
<organism evidence="9 10">
    <name type="scientific">Steroidobacter agaridevorans</name>
    <dbReference type="NCBI Taxonomy" id="2695856"/>
    <lineage>
        <taxon>Bacteria</taxon>
        <taxon>Pseudomonadati</taxon>
        <taxon>Pseudomonadota</taxon>
        <taxon>Gammaproteobacteria</taxon>
        <taxon>Steroidobacterales</taxon>
        <taxon>Steroidobacteraceae</taxon>
        <taxon>Steroidobacter</taxon>
    </lineage>
</organism>
<comment type="subcellular location">
    <subcellularLocation>
        <location evidence="1">Cell membrane</location>
        <topology evidence="1">Multi-pass membrane protein</topology>
    </subcellularLocation>
</comment>
<keyword evidence="5" id="KW-0653">Protein transport</keyword>
<protein>
    <submittedName>
        <fullName evidence="9">MFS transporter</fullName>
    </submittedName>
</protein>
<gene>
    <name evidence="9" type="ORF">GCM10011487_03570</name>
</gene>
<feature type="transmembrane region" description="Helical" evidence="8">
    <location>
        <begin position="363"/>
        <end position="385"/>
    </location>
</feature>
<feature type="transmembrane region" description="Helical" evidence="8">
    <location>
        <begin position="178"/>
        <end position="199"/>
    </location>
</feature>
<keyword evidence="7 8" id="KW-0472">Membrane</keyword>
<dbReference type="SUPFAM" id="SSF103473">
    <property type="entry name" value="MFS general substrate transporter"/>
    <property type="match status" value="1"/>
</dbReference>
<evidence type="ECO:0000256" key="1">
    <source>
        <dbReference type="ARBA" id="ARBA00004651"/>
    </source>
</evidence>
<evidence type="ECO:0000256" key="5">
    <source>
        <dbReference type="ARBA" id="ARBA00022856"/>
    </source>
</evidence>
<feature type="transmembrane region" description="Helical" evidence="8">
    <location>
        <begin position="64"/>
        <end position="85"/>
    </location>
</feature>
<feature type="transmembrane region" description="Helical" evidence="8">
    <location>
        <begin position="94"/>
        <end position="112"/>
    </location>
</feature>
<feature type="transmembrane region" description="Helical" evidence="8">
    <location>
        <begin position="220"/>
        <end position="240"/>
    </location>
</feature>
<feature type="transmembrane region" description="Helical" evidence="8">
    <location>
        <begin position="34"/>
        <end position="52"/>
    </location>
</feature>
<keyword evidence="3" id="KW-1003">Cell membrane</keyword>
<feature type="transmembrane region" description="Helical" evidence="8">
    <location>
        <begin position="118"/>
        <end position="140"/>
    </location>
</feature>
<dbReference type="InterPro" id="IPR050171">
    <property type="entry name" value="MFS_Transporters"/>
</dbReference>
<dbReference type="Proteomes" id="UP000445000">
    <property type="component" value="Unassembled WGS sequence"/>
</dbReference>
<keyword evidence="6 8" id="KW-1133">Transmembrane helix</keyword>
<dbReference type="Gene3D" id="1.20.1250.20">
    <property type="entry name" value="MFS general substrate transporter like domains"/>
    <property type="match status" value="1"/>
</dbReference>
<dbReference type="InterPro" id="IPR000109">
    <property type="entry name" value="POT_fam"/>
</dbReference>
<dbReference type="Pfam" id="PF00854">
    <property type="entry name" value="PTR2"/>
    <property type="match status" value="1"/>
</dbReference>
<feature type="transmembrane region" description="Helical" evidence="8">
    <location>
        <begin position="391"/>
        <end position="413"/>
    </location>
</feature>
<dbReference type="InterPro" id="IPR018456">
    <property type="entry name" value="PTR2_symporter_CS"/>
</dbReference>
<keyword evidence="2" id="KW-0813">Transport</keyword>
<evidence type="ECO:0000313" key="9">
    <source>
        <dbReference type="EMBL" id="GFE78357.1"/>
    </source>
</evidence>
<evidence type="ECO:0000256" key="6">
    <source>
        <dbReference type="ARBA" id="ARBA00022989"/>
    </source>
</evidence>
<dbReference type="PROSITE" id="PS01022">
    <property type="entry name" value="PTR2_1"/>
    <property type="match status" value="1"/>
</dbReference>
<evidence type="ECO:0000256" key="3">
    <source>
        <dbReference type="ARBA" id="ARBA00022475"/>
    </source>
</evidence>
<keyword evidence="4 8" id="KW-0812">Transmembrane</keyword>
<comment type="caution">
    <text evidence="9">The sequence shown here is derived from an EMBL/GenBank/DDBJ whole genome shotgun (WGS) entry which is preliminary data.</text>
</comment>
<dbReference type="EMBL" id="BLJN01000001">
    <property type="protein sequence ID" value="GFE78357.1"/>
    <property type="molecule type" value="Genomic_DNA"/>
</dbReference>
<evidence type="ECO:0000256" key="4">
    <source>
        <dbReference type="ARBA" id="ARBA00022692"/>
    </source>
</evidence>
<feature type="transmembrane region" description="Helical" evidence="8">
    <location>
        <begin position="330"/>
        <end position="351"/>
    </location>
</feature>
<evidence type="ECO:0000256" key="7">
    <source>
        <dbReference type="ARBA" id="ARBA00023136"/>
    </source>
</evidence>
<feature type="transmembrane region" description="Helical" evidence="8">
    <location>
        <begin position="252"/>
        <end position="270"/>
    </location>
</feature>
<keyword evidence="10" id="KW-1185">Reference proteome</keyword>
<evidence type="ECO:0000256" key="2">
    <source>
        <dbReference type="ARBA" id="ARBA00022448"/>
    </source>
</evidence>
<feature type="transmembrane region" description="Helical" evidence="8">
    <location>
        <begin position="425"/>
        <end position="443"/>
    </location>
</feature>
<dbReference type="GO" id="GO:0006857">
    <property type="term" value="P:oligopeptide transport"/>
    <property type="evidence" value="ECO:0007669"/>
    <property type="project" value="InterPro"/>
</dbReference>
<reference evidence="10" key="1">
    <citation type="submission" date="2020-01" db="EMBL/GenBank/DDBJ databases">
        <title>'Steroidobacter agaridevorans' sp. nov., agar-degrading bacteria isolated from rhizosphere soils.</title>
        <authorList>
            <person name="Ikenaga M."/>
            <person name="Kataoka M."/>
            <person name="Murouchi A."/>
            <person name="Katsuragi S."/>
            <person name="Sakai M."/>
        </authorList>
    </citation>
    <scope>NUCLEOTIDE SEQUENCE [LARGE SCALE GENOMIC DNA]</scope>
    <source>
        <strain evidence="10">YU21-B</strain>
    </source>
</reference>
<dbReference type="GO" id="GO:1904680">
    <property type="term" value="F:peptide transmembrane transporter activity"/>
    <property type="evidence" value="ECO:0007669"/>
    <property type="project" value="InterPro"/>
</dbReference>
<dbReference type="AlphaFoldDB" id="A0A829Y580"/>
<feature type="transmembrane region" description="Helical" evidence="8">
    <location>
        <begin position="463"/>
        <end position="484"/>
    </location>
</feature>
<dbReference type="RefSeq" id="WP_161810274.1">
    <property type="nucleotide sequence ID" value="NZ_BLJN01000001.1"/>
</dbReference>